<keyword evidence="9 10" id="KW-0998">Cell outer membrane</keyword>
<dbReference type="InterPro" id="IPR037066">
    <property type="entry name" value="Plug_dom_sf"/>
</dbReference>
<dbReference type="AlphaFoldDB" id="A0A1H1V8R6"/>
<evidence type="ECO:0000256" key="9">
    <source>
        <dbReference type="ARBA" id="ARBA00023237"/>
    </source>
</evidence>
<proteinExistence type="inferred from homology"/>
<keyword evidence="7 11" id="KW-0798">TonB box</keyword>
<feature type="domain" description="TonB-dependent receptor-like beta-barrel" evidence="13">
    <location>
        <begin position="201"/>
        <end position="636"/>
    </location>
</feature>
<dbReference type="GO" id="GO:0009279">
    <property type="term" value="C:cell outer membrane"/>
    <property type="evidence" value="ECO:0007669"/>
    <property type="project" value="UniProtKB-SubCell"/>
</dbReference>
<keyword evidence="16" id="KW-1185">Reference proteome</keyword>
<dbReference type="InterPro" id="IPR012910">
    <property type="entry name" value="Plug_dom"/>
</dbReference>
<dbReference type="SUPFAM" id="SSF56935">
    <property type="entry name" value="Porins"/>
    <property type="match status" value="1"/>
</dbReference>
<dbReference type="Pfam" id="PF07715">
    <property type="entry name" value="Plug"/>
    <property type="match status" value="1"/>
</dbReference>
<feature type="chain" id="PRO_5009263081" evidence="12">
    <location>
        <begin position="29"/>
        <end position="663"/>
    </location>
</feature>
<dbReference type="GO" id="GO:0044718">
    <property type="term" value="P:siderophore transmembrane transport"/>
    <property type="evidence" value="ECO:0007669"/>
    <property type="project" value="TreeGrafter"/>
</dbReference>
<organism evidence="15 16">
    <name type="scientific">Halopseudomonas litoralis</name>
    <dbReference type="NCBI Taxonomy" id="797277"/>
    <lineage>
        <taxon>Bacteria</taxon>
        <taxon>Pseudomonadati</taxon>
        <taxon>Pseudomonadota</taxon>
        <taxon>Gammaproteobacteria</taxon>
        <taxon>Pseudomonadales</taxon>
        <taxon>Pseudomonadaceae</taxon>
        <taxon>Halopseudomonas</taxon>
    </lineage>
</organism>
<evidence type="ECO:0000256" key="8">
    <source>
        <dbReference type="ARBA" id="ARBA00023136"/>
    </source>
</evidence>
<evidence type="ECO:0000256" key="10">
    <source>
        <dbReference type="PROSITE-ProRule" id="PRU01360"/>
    </source>
</evidence>
<dbReference type="PANTHER" id="PTHR30069">
    <property type="entry name" value="TONB-DEPENDENT OUTER MEMBRANE RECEPTOR"/>
    <property type="match status" value="1"/>
</dbReference>
<name>A0A1H1V8R6_9GAMM</name>
<comment type="similarity">
    <text evidence="10 11">Belongs to the TonB-dependent receptor family.</text>
</comment>
<dbReference type="Gene3D" id="2.170.130.10">
    <property type="entry name" value="TonB-dependent receptor, plug domain"/>
    <property type="match status" value="1"/>
</dbReference>
<keyword evidence="8 10" id="KW-0472">Membrane</keyword>
<feature type="signal peptide" evidence="12">
    <location>
        <begin position="1"/>
        <end position="28"/>
    </location>
</feature>
<dbReference type="InterPro" id="IPR000531">
    <property type="entry name" value="Beta-barrel_TonB"/>
</dbReference>
<gene>
    <name evidence="15" type="ORF">SAMN05216198_2832</name>
</gene>
<comment type="subcellular location">
    <subcellularLocation>
        <location evidence="1 10">Cell outer membrane</location>
        <topology evidence="1 10">Multi-pass membrane protein</topology>
    </subcellularLocation>
</comment>
<dbReference type="PROSITE" id="PS52016">
    <property type="entry name" value="TONB_DEPENDENT_REC_3"/>
    <property type="match status" value="1"/>
</dbReference>
<keyword evidence="4 10" id="KW-0812">Transmembrane</keyword>
<evidence type="ECO:0000256" key="6">
    <source>
        <dbReference type="ARBA" id="ARBA00023065"/>
    </source>
</evidence>
<evidence type="ECO:0000256" key="12">
    <source>
        <dbReference type="SAM" id="SignalP"/>
    </source>
</evidence>
<evidence type="ECO:0000259" key="13">
    <source>
        <dbReference type="Pfam" id="PF00593"/>
    </source>
</evidence>
<dbReference type="RefSeq" id="WP_090274355.1">
    <property type="nucleotide sequence ID" value="NZ_LT629748.1"/>
</dbReference>
<protein>
    <submittedName>
        <fullName evidence="15">Outer membrane receptor for ferrienterochelin and colicins</fullName>
    </submittedName>
</protein>
<dbReference type="Proteomes" id="UP000243426">
    <property type="component" value="Chromosome I"/>
</dbReference>
<reference evidence="16" key="1">
    <citation type="submission" date="2016-10" db="EMBL/GenBank/DDBJ databases">
        <authorList>
            <person name="Varghese N."/>
            <person name="Submissions S."/>
        </authorList>
    </citation>
    <scope>NUCLEOTIDE SEQUENCE [LARGE SCALE GENOMIC DNA]</scope>
    <source>
        <strain evidence="16">2SM5</strain>
    </source>
</reference>
<dbReference type="STRING" id="797277.SAMN05216198_2832"/>
<keyword evidence="15" id="KW-0675">Receptor</keyword>
<evidence type="ECO:0000256" key="4">
    <source>
        <dbReference type="ARBA" id="ARBA00022692"/>
    </source>
</evidence>
<sequence length="663" mass="73225">MPAQSIHRYKFFSPAALTLAIASTPYLAAEPNKADPVQLNNMVVTAAGYEQQLIDAPASITVIGKDDLEGKYYRDVTDALQDIPGVSIEGGAGGKLESTNINIRGLGESYTLFLINGKPLGASTEAYYNGFGSATQVGWLPPLSAIERIEVIRGPMSSLYGSSALAGVINIITKEVGDEWSGRVSHDRLLHGDSDAGGSQQTNFYLSGPLAEDRLGLTLFGSRYQRDEDEIQGGYTDKERIDGTAKLNLVVNEANSIELEAGRAEHDNQRTAKSGSPGEMNNIRTHYGLTHKLDWGNDFETRSFFINEEVEIENGSVESRYDSSLVNTKTVLPLANQTLTLGGEYKWETTDHDAGRFYGRANNLELERWQRALFIEDEFYVTDDLSITGGLRYDENEHYGEELIPRLYGVYRLTDEWVVKGGVSGGYKSPTLKQSDPNIVENAARSRAFDMGNADLKPESSINYEAGLMWDAASGINSGVTVYYTEFEDQIGKRIICDTRDGSDPVCDVNGVTREYINQYINHDSAELRGVEMFFNVPLGPVDLKTNYTYSDSEITDSKDSPESVGQPFNNLPRHMVNVGLDWAATDALGLWAKARYKSKTVEDSDSRIPSYTLVDIGGLYRLSDSFDVYAGLYNLFDKEVTAEDYGKTLDGRRLNVGVAFNF</sequence>
<evidence type="ECO:0000256" key="3">
    <source>
        <dbReference type="ARBA" id="ARBA00022452"/>
    </source>
</evidence>
<evidence type="ECO:0000259" key="14">
    <source>
        <dbReference type="Pfam" id="PF07715"/>
    </source>
</evidence>
<evidence type="ECO:0000256" key="5">
    <source>
        <dbReference type="ARBA" id="ARBA00022729"/>
    </source>
</evidence>
<dbReference type="GO" id="GO:0015344">
    <property type="term" value="F:siderophore uptake transmembrane transporter activity"/>
    <property type="evidence" value="ECO:0007669"/>
    <property type="project" value="TreeGrafter"/>
</dbReference>
<keyword evidence="6" id="KW-0406">Ion transport</keyword>
<evidence type="ECO:0000256" key="1">
    <source>
        <dbReference type="ARBA" id="ARBA00004571"/>
    </source>
</evidence>
<dbReference type="Pfam" id="PF00593">
    <property type="entry name" value="TonB_dep_Rec_b-barrel"/>
    <property type="match status" value="1"/>
</dbReference>
<evidence type="ECO:0000256" key="11">
    <source>
        <dbReference type="RuleBase" id="RU003357"/>
    </source>
</evidence>
<evidence type="ECO:0000256" key="2">
    <source>
        <dbReference type="ARBA" id="ARBA00022448"/>
    </source>
</evidence>
<dbReference type="InterPro" id="IPR039426">
    <property type="entry name" value="TonB-dep_rcpt-like"/>
</dbReference>
<keyword evidence="3 10" id="KW-1134">Transmembrane beta strand</keyword>
<dbReference type="Gene3D" id="2.40.170.20">
    <property type="entry name" value="TonB-dependent receptor, beta-barrel domain"/>
    <property type="match status" value="1"/>
</dbReference>
<evidence type="ECO:0000313" key="15">
    <source>
        <dbReference type="EMBL" id="SDS80649.1"/>
    </source>
</evidence>
<dbReference type="PANTHER" id="PTHR30069:SF53">
    <property type="entry name" value="COLICIN I RECEPTOR-RELATED"/>
    <property type="match status" value="1"/>
</dbReference>
<dbReference type="OrthoDB" id="9764669at2"/>
<keyword evidence="2 10" id="KW-0813">Transport</keyword>
<evidence type="ECO:0000313" key="16">
    <source>
        <dbReference type="Proteomes" id="UP000243426"/>
    </source>
</evidence>
<keyword evidence="5 12" id="KW-0732">Signal</keyword>
<evidence type="ECO:0000256" key="7">
    <source>
        <dbReference type="ARBA" id="ARBA00023077"/>
    </source>
</evidence>
<dbReference type="CDD" id="cd01347">
    <property type="entry name" value="ligand_gated_channel"/>
    <property type="match status" value="1"/>
</dbReference>
<dbReference type="EMBL" id="LT629748">
    <property type="protein sequence ID" value="SDS80649.1"/>
    <property type="molecule type" value="Genomic_DNA"/>
</dbReference>
<accession>A0A1H1V8R6</accession>
<feature type="domain" description="TonB-dependent receptor plug" evidence="14">
    <location>
        <begin position="53"/>
        <end position="168"/>
    </location>
</feature>
<dbReference type="InterPro" id="IPR036942">
    <property type="entry name" value="Beta-barrel_TonB_sf"/>
</dbReference>